<keyword evidence="2" id="KW-1185">Reference proteome</keyword>
<organism evidence="1 2">
    <name type="scientific">Pseudocohnilembus persalinus</name>
    <name type="common">Ciliate</name>
    <dbReference type="NCBI Taxonomy" id="266149"/>
    <lineage>
        <taxon>Eukaryota</taxon>
        <taxon>Sar</taxon>
        <taxon>Alveolata</taxon>
        <taxon>Ciliophora</taxon>
        <taxon>Intramacronucleata</taxon>
        <taxon>Oligohymenophorea</taxon>
        <taxon>Scuticociliatia</taxon>
        <taxon>Philasterida</taxon>
        <taxon>Pseudocohnilembidae</taxon>
        <taxon>Pseudocohnilembus</taxon>
    </lineage>
</organism>
<dbReference type="InParanoid" id="A0A0V0QGZ8"/>
<evidence type="ECO:0000313" key="2">
    <source>
        <dbReference type="Proteomes" id="UP000054937"/>
    </source>
</evidence>
<accession>A0A0V0QGZ8</accession>
<evidence type="ECO:0000313" key="1">
    <source>
        <dbReference type="EMBL" id="KRX01490.1"/>
    </source>
</evidence>
<name>A0A0V0QGZ8_PSEPJ</name>
<proteinExistence type="predicted"/>
<gene>
    <name evidence="1" type="ORF">PPERSA_01393</name>
</gene>
<dbReference type="Proteomes" id="UP000054937">
    <property type="component" value="Unassembled WGS sequence"/>
</dbReference>
<dbReference type="EMBL" id="LDAU01000170">
    <property type="protein sequence ID" value="KRX01490.1"/>
    <property type="molecule type" value="Genomic_DNA"/>
</dbReference>
<sequence>MCDQIMKAPVIKDPIDQNKFIKLKRIPTAKETSFLGIKRETITHLKLYIILDYNPNKVNVKNPFAILFNKSKSKRGLQIKLRNPEIPKNYEIIKKFDYPPYLSCIIPIKGHKI</sequence>
<reference evidence="1 2" key="1">
    <citation type="journal article" date="2015" name="Sci. Rep.">
        <title>Genome of the facultative scuticociliatosis pathogen Pseudocohnilembus persalinus provides insight into its virulence through horizontal gene transfer.</title>
        <authorList>
            <person name="Xiong J."/>
            <person name="Wang G."/>
            <person name="Cheng J."/>
            <person name="Tian M."/>
            <person name="Pan X."/>
            <person name="Warren A."/>
            <person name="Jiang C."/>
            <person name="Yuan D."/>
            <person name="Miao W."/>
        </authorList>
    </citation>
    <scope>NUCLEOTIDE SEQUENCE [LARGE SCALE GENOMIC DNA]</scope>
    <source>
        <strain evidence="1">36N120E</strain>
    </source>
</reference>
<dbReference type="AlphaFoldDB" id="A0A0V0QGZ8"/>
<protein>
    <submittedName>
        <fullName evidence="1">Uncharacterized protein</fullName>
    </submittedName>
</protein>
<comment type="caution">
    <text evidence="1">The sequence shown here is derived from an EMBL/GenBank/DDBJ whole genome shotgun (WGS) entry which is preliminary data.</text>
</comment>